<evidence type="ECO:0000259" key="8">
    <source>
        <dbReference type="PROSITE" id="PS50156"/>
    </source>
</evidence>
<feature type="transmembrane region" description="Helical" evidence="7">
    <location>
        <begin position="366"/>
        <end position="389"/>
    </location>
</feature>
<comment type="subcellular location">
    <subcellularLocation>
        <location evidence="1">Membrane</location>
        <topology evidence="1">Multi-pass membrane protein</topology>
    </subcellularLocation>
</comment>
<dbReference type="Gene3D" id="1.20.1640.10">
    <property type="entry name" value="Multidrug efflux transporter AcrB transmembrane domain"/>
    <property type="match status" value="2"/>
</dbReference>
<dbReference type="InterPro" id="IPR051697">
    <property type="entry name" value="Patched_domain-protein"/>
</dbReference>
<evidence type="ECO:0000256" key="5">
    <source>
        <dbReference type="ARBA" id="ARBA00023136"/>
    </source>
</evidence>
<dbReference type="InterPro" id="IPR001036">
    <property type="entry name" value="Acrflvin-R"/>
</dbReference>
<evidence type="ECO:0000256" key="2">
    <source>
        <dbReference type="ARBA" id="ARBA00005585"/>
    </source>
</evidence>
<gene>
    <name evidence="9" type="ORF">LAZ67_4000431</name>
</gene>
<dbReference type="PRINTS" id="PR00702">
    <property type="entry name" value="ACRIFLAVINRP"/>
</dbReference>
<keyword evidence="3 7" id="KW-0812">Transmembrane</keyword>
<organism evidence="9 10">
    <name type="scientific">Cordylochernes scorpioides</name>
    <dbReference type="NCBI Taxonomy" id="51811"/>
    <lineage>
        <taxon>Eukaryota</taxon>
        <taxon>Metazoa</taxon>
        <taxon>Ecdysozoa</taxon>
        <taxon>Arthropoda</taxon>
        <taxon>Chelicerata</taxon>
        <taxon>Arachnida</taxon>
        <taxon>Pseudoscorpiones</taxon>
        <taxon>Cheliferoidea</taxon>
        <taxon>Chernetidae</taxon>
        <taxon>Cordylochernes</taxon>
    </lineage>
</organism>
<evidence type="ECO:0000313" key="10">
    <source>
        <dbReference type="Proteomes" id="UP001235939"/>
    </source>
</evidence>
<name>A0ABY6KEQ3_9ARAC</name>
<feature type="transmembrane region" description="Helical" evidence="7">
    <location>
        <begin position="163"/>
        <end position="184"/>
    </location>
</feature>
<keyword evidence="6" id="KW-0325">Glycoprotein</keyword>
<evidence type="ECO:0000256" key="1">
    <source>
        <dbReference type="ARBA" id="ARBA00004141"/>
    </source>
</evidence>
<dbReference type="PANTHER" id="PTHR10796:SF187">
    <property type="entry name" value="SSD DOMAIN-CONTAINING PROTEIN"/>
    <property type="match status" value="1"/>
</dbReference>
<dbReference type="EMBL" id="CP092866">
    <property type="protein sequence ID" value="UYV66140.1"/>
    <property type="molecule type" value="Genomic_DNA"/>
</dbReference>
<keyword evidence="10" id="KW-1185">Reference proteome</keyword>
<dbReference type="InterPro" id="IPR003392">
    <property type="entry name" value="PTHD_SSD"/>
</dbReference>
<comment type="similarity">
    <text evidence="2">Belongs to the patched family.</text>
</comment>
<dbReference type="Pfam" id="PF02460">
    <property type="entry name" value="Patched"/>
    <property type="match status" value="1"/>
</dbReference>
<evidence type="ECO:0000313" key="9">
    <source>
        <dbReference type="EMBL" id="UYV66140.1"/>
    </source>
</evidence>
<feature type="transmembrane region" description="Helical" evidence="7">
    <location>
        <begin position="426"/>
        <end position="448"/>
    </location>
</feature>
<accession>A0ABY6KEQ3</accession>
<dbReference type="PROSITE" id="PS50156">
    <property type="entry name" value="SSD"/>
    <property type="match status" value="1"/>
</dbReference>
<feature type="transmembrane region" description="Helical" evidence="7">
    <location>
        <begin position="57"/>
        <end position="77"/>
    </location>
</feature>
<sequence length="569" mass="64887">MSRQRYRQNLCDHGRVVDRRGIALDDTFVILAVWWRTEGTDVEDRLRQTFDHCASSITITSATNIVCFFSGCFTPCFSMSIFSIYATLGFLVLYIFQITFILGAFVLMARREVDGLHFFTGNPVDKGETEIIVHDSSIRSNSCNKFFFGDLLAGCISYPLMKYFIYLLYGAYISAAIFGVSQISHNLRLFNLLRDDSYAASFLRQGFKYFHKYDFAIQVAFLEELDYSDPDTNNQINIILSQLESLPYIDSQYTMFWMKEYNKALNHPLVKMIAPNKNFSNKYEYNSFLKDFLLKESLLRVFKSDIIFGDNSTDIHRSRFYIQAVSIDETDEREHLITSVRTIIDSSPFKMAMFSSMSVYVDHYQMLVRSTTISIIFSAVMAILILFLFIPKFQIIMWVGISIVSIILGVIGYMHFLGIELDNISMLGLIIGVGYSVDSCVHITYAFLCSEEDDIAERLKDSMESVGLAIVYGSLSTVLDEDISNGRHHSMNLSSVAITASVRCRNRLQAVMRWDFEMFAIALLSSFAAPNSLRTLKTNDRATFKNSAISDSVCPSMYNEIYAIALIDI</sequence>
<evidence type="ECO:0000256" key="6">
    <source>
        <dbReference type="ARBA" id="ARBA00023180"/>
    </source>
</evidence>
<dbReference type="SUPFAM" id="SSF82866">
    <property type="entry name" value="Multidrug efflux transporter AcrB transmembrane domain"/>
    <property type="match status" value="2"/>
</dbReference>
<reference evidence="9 10" key="1">
    <citation type="submission" date="2022-01" db="EMBL/GenBank/DDBJ databases">
        <title>A chromosomal length assembly of Cordylochernes scorpioides.</title>
        <authorList>
            <person name="Zeh D."/>
            <person name="Zeh J."/>
        </authorList>
    </citation>
    <scope>NUCLEOTIDE SEQUENCE [LARGE SCALE GENOMIC DNA]</scope>
    <source>
        <strain evidence="9">IN4F17</strain>
        <tissue evidence="9">Whole Body</tissue>
    </source>
</reference>
<evidence type="ECO:0000256" key="3">
    <source>
        <dbReference type="ARBA" id="ARBA00022692"/>
    </source>
</evidence>
<dbReference type="PANTHER" id="PTHR10796">
    <property type="entry name" value="PATCHED-RELATED"/>
    <property type="match status" value="1"/>
</dbReference>
<protein>
    <submittedName>
        <fullName evidence="9">Daf-6</fullName>
    </submittedName>
</protein>
<dbReference type="InterPro" id="IPR000731">
    <property type="entry name" value="SSD"/>
</dbReference>
<keyword evidence="4 7" id="KW-1133">Transmembrane helix</keyword>
<evidence type="ECO:0000256" key="7">
    <source>
        <dbReference type="SAM" id="Phobius"/>
    </source>
</evidence>
<feature type="domain" description="SSD" evidence="8">
    <location>
        <begin position="22"/>
        <end position="107"/>
    </location>
</feature>
<feature type="transmembrane region" description="Helical" evidence="7">
    <location>
        <begin position="84"/>
        <end position="109"/>
    </location>
</feature>
<evidence type="ECO:0000256" key="4">
    <source>
        <dbReference type="ARBA" id="ARBA00022989"/>
    </source>
</evidence>
<feature type="transmembrane region" description="Helical" evidence="7">
    <location>
        <begin position="395"/>
        <end position="414"/>
    </location>
</feature>
<proteinExistence type="inferred from homology"/>
<keyword evidence="5 7" id="KW-0472">Membrane</keyword>
<dbReference type="Proteomes" id="UP001235939">
    <property type="component" value="Chromosome 04"/>
</dbReference>